<sequence>MCCPIGQSGLVVFMHIKEMLIWIDSIVNVCQSNVLGRSGKNKSGFPLTGLYDATLFEEACQFTDMTGIGSDALGQGLGTRRACGFGYVHQGVECLSEFCVHSRIFPASSTCIYYRYKYRDVKPICQAEDMLIYYSAPPLCLFELGQHRLGLALTA</sequence>
<reference evidence="1 2" key="1">
    <citation type="submission" date="2014-03" db="EMBL/GenBank/DDBJ databases">
        <title>Genomics of Bifidobacteria.</title>
        <authorList>
            <person name="Ventura M."/>
            <person name="Milani C."/>
            <person name="Lugli G.A."/>
        </authorList>
    </citation>
    <scope>NUCLEOTIDE SEQUENCE [LARGE SCALE GENOMIC DNA]</scope>
    <source>
        <strain evidence="1 2">JCM 13495</strain>
    </source>
</reference>
<organism evidence="1 2">
    <name type="scientific">Bifidobacterium tsurumiense</name>
    <dbReference type="NCBI Taxonomy" id="356829"/>
    <lineage>
        <taxon>Bacteria</taxon>
        <taxon>Bacillati</taxon>
        <taxon>Actinomycetota</taxon>
        <taxon>Actinomycetes</taxon>
        <taxon>Bifidobacteriales</taxon>
        <taxon>Bifidobacteriaceae</taxon>
        <taxon>Bifidobacterium</taxon>
    </lineage>
</organism>
<evidence type="ECO:0000313" key="1">
    <source>
        <dbReference type="EMBL" id="KFJ05494.1"/>
    </source>
</evidence>
<evidence type="ECO:0000313" key="2">
    <source>
        <dbReference type="Proteomes" id="UP000029080"/>
    </source>
</evidence>
<protein>
    <submittedName>
        <fullName evidence="1">Uncharacterized protein</fullName>
    </submittedName>
</protein>
<proteinExistence type="predicted"/>
<dbReference type="STRING" id="356829.BITS_0170"/>
<dbReference type="EMBL" id="JGZU01000015">
    <property type="protein sequence ID" value="KFJ05494.1"/>
    <property type="molecule type" value="Genomic_DNA"/>
</dbReference>
<gene>
    <name evidence="1" type="ORF">BITS_0170</name>
</gene>
<dbReference type="AlphaFoldDB" id="A0A087ECJ3"/>
<comment type="caution">
    <text evidence="1">The sequence shown here is derived from an EMBL/GenBank/DDBJ whole genome shotgun (WGS) entry which is preliminary data.</text>
</comment>
<accession>A0A087ECJ3</accession>
<dbReference type="Proteomes" id="UP000029080">
    <property type="component" value="Unassembled WGS sequence"/>
</dbReference>
<keyword evidence="2" id="KW-1185">Reference proteome</keyword>
<name>A0A087ECJ3_9BIFI</name>